<evidence type="ECO:0000313" key="2">
    <source>
        <dbReference type="Proteomes" id="UP000481861"/>
    </source>
</evidence>
<organism evidence="1 2">
    <name type="scientific">Massariosphaeria phaeospora</name>
    <dbReference type="NCBI Taxonomy" id="100035"/>
    <lineage>
        <taxon>Eukaryota</taxon>
        <taxon>Fungi</taxon>
        <taxon>Dikarya</taxon>
        <taxon>Ascomycota</taxon>
        <taxon>Pezizomycotina</taxon>
        <taxon>Dothideomycetes</taxon>
        <taxon>Pleosporomycetidae</taxon>
        <taxon>Pleosporales</taxon>
        <taxon>Pleosporales incertae sedis</taxon>
        <taxon>Massariosphaeria</taxon>
    </lineage>
</organism>
<dbReference type="SUPFAM" id="SSF51735">
    <property type="entry name" value="NAD(P)-binding Rossmann-fold domains"/>
    <property type="match status" value="1"/>
</dbReference>
<evidence type="ECO:0000313" key="1">
    <source>
        <dbReference type="EMBL" id="KAF2871304.1"/>
    </source>
</evidence>
<dbReference type="OrthoDB" id="10253736at2759"/>
<name>A0A7C8MK64_9PLEO</name>
<dbReference type="Proteomes" id="UP000481861">
    <property type="component" value="Unassembled WGS sequence"/>
</dbReference>
<dbReference type="Gene3D" id="3.40.50.720">
    <property type="entry name" value="NAD(P)-binding Rossmann-like Domain"/>
    <property type="match status" value="1"/>
</dbReference>
<accession>A0A7C8MK64</accession>
<sequence length="143" mass="14874">MSSPSLDFGLAGSHVLVAGGAGLIGRVVIQHFVAAGSHVSSLDISYPPDSTTDPSFAFSSFHCDVASEGPLGVLYLQRIRRSCFKAMQPKRSTQPASCSTTGASADPESWPALTPAAYPLCQPARVRRVIARDVAASVALSAN</sequence>
<proteinExistence type="predicted"/>
<dbReference type="EMBL" id="JAADJZ010000012">
    <property type="protein sequence ID" value="KAF2871304.1"/>
    <property type="molecule type" value="Genomic_DNA"/>
</dbReference>
<keyword evidence="2" id="KW-1185">Reference proteome</keyword>
<comment type="caution">
    <text evidence="1">The sequence shown here is derived from an EMBL/GenBank/DDBJ whole genome shotgun (WGS) entry which is preliminary data.</text>
</comment>
<reference evidence="1 2" key="1">
    <citation type="submission" date="2020-01" db="EMBL/GenBank/DDBJ databases">
        <authorList>
            <consortium name="DOE Joint Genome Institute"/>
            <person name="Haridas S."/>
            <person name="Albert R."/>
            <person name="Binder M."/>
            <person name="Bloem J."/>
            <person name="Labutti K."/>
            <person name="Salamov A."/>
            <person name="Andreopoulos B."/>
            <person name="Baker S.E."/>
            <person name="Barry K."/>
            <person name="Bills G."/>
            <person name="Bluhm B.H."/>
            <person name="Cannon C."/>
            <person name="Castanera R."/>
            <person name="Culley D.E."/>
            <person name="Daum C."/>
            <person name="Ezra D."/>
            <person name="Gonzalez J.B."/>
            <person name="Henrissat B."/>
            <person name="Kuo A."/>
            <person name="Liang C."/>
            <person name="Lipzen A."/>
            <person name="Lutzoni F."/>
            <person name="Magnuson J."/>
            <person name="Mondo S."/>
            <person name="Nolan M."/>
            <person name="Ohm R."/>
            <person name="Pangilinan J."/>
            <person name="Park H.-J.H."/>
            <person name="Ramirez L."/>
            <person name="Alfaro M."/>
            <person name="Sun H."/>
            <person name="Tritt A."/>
            <person name="Yoshinaga Y."/>
            <person name="Zwiers L.-H.L."/>
            <person name="Turgeon B.G."/>
            <person name="Goodwin S.B."/>
            <person name="Spatafora J.W."/>
            <person name="Crous P.W."/>
            <person name="Grigoriev I.V."/>
        </authorList>
    </citation>
    <scope>NUCLEOTIDE SEQUENCE [LARGE SCALE GENOMIC DNA]</scope>
    <source>
        <strain evidence="1 2">CBS 611.86</strain>
    </source>
</reference>
<protein>
    <submittedName>
        <fullName evidence="1">Uncharacterized protein</fullName>
    </submittedName>
</protein>
<dbReference type="InterPro" id="IPR036291">
    <property type="entry name" value="NAD(P)-bd_dom_sf"/>
</dbReference>
<dbReference type="AlphaFoldDB" id="A0A7C8MK64"/>
<gene>
    <name evidence="1" type="ORF">BDV95DRAFT_59398</name>
</gene>